<protein>
    <recommendedName>
        <fullName evidence="14">OTU domain-containing protein</fullName>
    </recommendedName>
</protein>
<evidence type="ECO:0000256" key="2">
    <source>
        <dbReference type="ARBA" id="ARBA00004441"/>
    </source>
</evidence>
<keyword evidence="8" id="KW-0812">Transmembrane</keyword>
<dbReference type="PANTHER" id="PTHR35993">
    <property type="entry name" value="OUTER ENVELOPE PORE PROTEIN 21B, CHLOROPLASTIC"/>
    <property type="match status" value="1"/>
</dbReference>
<comment type="function">
    <text evidence="13">Voltage-dependent rectifying anion channel that facilitates the translocation between chloroplast and cytoplasm of phosphorylated carbohydrates such as triosephosphate, 3-phosphoglycerate and inorganic phosphate (Pi) depending of ATP to triosephosphate ratio in the plastidial intermembrane space; in high triosephosphate/ATP conditions (e.g. photosynthesis), export of triosphosphate from chloroplast (outward rectifying channels), but in high ATP/triosephosphate conditions (e.g. dark phase), import of phosphosolutes (inward rectifying channels).</text>
</comment>
<keyword evidence="7" id="KW-0934">Plastid</keyword>
<evidence type="ECO:0000256" key="8">
    <source>
        <dbReference type="ARBA" id="ARBA00022692"/>
    </source>
</evidence>
<dbReference type="EMBL" id="NMUH01001614">
    <property type="protein sequence ID" value="MQL93965.1"/>
    <property type="molecule type" value="Genomic_DNA"/>
</dbReference>
<keyword evidence="16" id="KW-1185">Reference proteome</keyword>
<dbReference type="GO" id="GO:0046930">
    <property type="term" value="C:pore complex"/>
    <property type="evidence" value="ECO:0007669"/>
    <property type="project" value="UniProtKB-KW"/>
</dbReference>
<keyword evidence="10" id="KW-0406">Ion transport</keyword>
<comment type="subcellular location">
    <subcellularLocation>
        <location evidence="1">Plastid</location>
        <location evidence="1">Chloroplast outer membrane</location>
        <topology evidence="1">Multi-pass membrane protein</topology>
    </subcellularLocation>
    <subcellularLocation>
        <location evidence="2">Plastid</location>
        <location evidence="2">Etioplast membrane</location>
        <topology evidence="2">Multi-pass membrane protein</topology>
    </subcellularLocation>
</comment>
<dbReference type="Proteomes" id="UP000652761">
    <property type="component" value="Unassembled WGS sequence"/>
</dbReference>
<keyword evidence="12" id="KW-0472">Membrane</keyword>
<evidence type="ECO:0000256" key="11">
    <source>
        <dbReference type="ARBA" id="ARBA00023114"/>
    </source>
</evidence>
<evidence type="ECO:0000313" key="15">
    <source>
        <dbReference type="EMBL" id="MQL93965.1"/>
    </source>
</evidence>
<evidence type="ECO:0000256" key="3">
    <source>
        <dbReference type="ARBA" id="ARBA00009945"/>
    </source>
</evidence>
<accession>A0A843VDE5</accession>
<reference evidence="15" key="1">
    <citation type="submission" date="2017-07" db="EMBL/GenBank/DDBJ databases">
        <title>Taro Niue Genome Assembly and Annotation.</title>
        <authorList>
            <person name="Atibalentja N."/>
            <person name="Keating K."/>
            <person name="Fields C.J."/>
        </authorList>
    </citation>
    <scope>NUCLEOTIDE SEQUENCE</scope>
    <source>
        <strain evidence="15">Niue_2</strain>
        <tissue evidence="15">Leaf</tissue>
    </source>
</reference>
<proteinExistence type="inferred from homology"/>
<evidence type="ECO:0000259" key="14">
    <source>
        <dbReference type="PROSITE" id="PS50802"/>
    </source>
</evidence>
<dbReference type="GO" id="GO:0034426">
    <property type="term" value="C:etioplast membrane"/>
    <property type="evidence" value="ECO:0007669"/>
    <property type="project" value="UniProtKB-SubCell"/>
</dbReference>
<organism evidence="15 16">
    <name type="scientific">Colocasia esculenta</name>
    <name type="common">Wild taro</name>
    <name type="synonym">Arum esculentum</name>
    <dbReference type="NCBI Taxonomy" id="4460"/>
    <lineage>
        <taxon>Eukaryota</taxon>
        <taxon>Viridiplantae</taxon>
        <taxon>Streptophyta</taxon>
        <taxon>Embryophyta</taxon>
        <taxon>Tracheophyta</taxon>
        <taxon>Spermatophyta</taxon>
        <taxon>Magnoliopsida</taxon>
        <taxon>Liliopsida</taxon>
        <taxon>Araceae</taxon>
        <taxon>Aroideae</taxon>
        <taxon>Colocasieae</taxon>
        <taxon>Colocasia</taxon>
    </lineage>
</organism>
<dbReference type="OrthoDB" id="503907at2759"/>
<name>A0A843VDE5_COLES</name>
<dbReference type="GO" id="GO:0008308">
    <property type="term" value="F:voltage-gated monoatomic anion channel activity"/>
    <property type="evidence" value="ECO:0007669"/>
    <property type="project" value="InterPro"/>
</dbReference>
<keyword evidence="9" id="KW-1002">Plastid outer membrane</keyword>
<evidence type="ECO:0000256" key="9">
    <source>
        <dbReference type="ARBA" id="ARBA00022805"/>
    </source>
</evidence>
<evidence type="ECO:0000256" key="13">
    <source>
        <dbReference type="ARBA" id="ARBA00024941"/>
    </source>
</evidence>
<dbReference type="AlphaFoldDB" id="A0A843VDE5"/>
<evidence type="ECO:0000256" key="4">
    <source>
        <dbReference type="ARBA" id="ARBA00022448"/>
    </source>
</evidence>
<gene>
    <name evidence="15" type="ORF">Taro_026607</name>
</gene>
<keyword evidence="5" id="KW-1134">Transmembrane beta strand</keyword>
<evidence type="ECO:0000256" key="12">
    <source>
        <dbReference type="ARBA" id="ARBA00023136"/>
    </source>
</evidence>
<evidence type="ECO:0000256" key="7">
    <source>
        <dbReference type="ARBA" id="ARBA00022640"/>
    </source>
</evidence>
<dbReference type="PROSITE" id="PS50802">
    <property type="entry name" value="OTU"/>
    <property type="match status" value="1"/>
</dbReference>
<comment type="similarity">
    <text evidence="3">Belongs to the plastid outer envelope porin OEP21 (TC 1.B.29) family.</text>
</comment>
<evidence type="ECO:0000256" key="5">
    <source>
        <dbReference type="ARBA" id="ARBA00022452"/>
    </source>
</evidence>
<evidence type="ECO:0000256" key="1">
    <source>
        <dbReference type="ARBA" id="ARBA00004396"/>
    </source>
</evidence>
<dbReference type="GO" id="GO:0044070">
    <property type="term" value="P:regulation of monoatomic anion transport"/>
    <property type="evidence" value="ECO:0007669"/>
    <property type="project" value="InterPro"/>
</dbReference>
<evidence type="ECO:0000256" key="6">
    <source>
        <dbReference type="ARBA" id="ARBA00022528"/>
    </source>
</evidence>
<dbReference type="GO" id="GO:0009707">
    <property type="term" value="C:chloroplast outer membrane"/>
    <property type="evidence" value="ECO:0007669"/>
    <property type="project" value="UniProtKB-SubCell"/>
</dbReference>
<keyword evidence="6" id="KW-0150">Chloroplast</keyword>
<keyword evidence="4" id="KW-0813">Transport</keyword>
<dbReference type="InterPro" id="IPR034575">
    <property type="entry name" value="OEP21"/>
</dbReference>
<evidence type="ECO:0000256" key="10">
    <source>
        <dbReference type="ARBA" id="ARBA00023065"/>
    </source>
</evidence>
<evidence type="ECO:0000313" key="16">
    <source>
        <dbReference type="Proteomes" id="UP000652761"/>
    </source>
</evidence>
<sequence length="396" mass="44847">MEADGNCLFMALRRTMGLMKVGARELWQRTVQRFLENHVADVPRDKEAVATAIWHLYSLNLKMEWEIHIVQEIKLLARKADREALAIHSPHLPAIFTVVSSFMALCDDAGVDLDSIEQKVTVVAAGEWRRSRRRKTKQANEKATVVGQHGARSKRYIFFIATCPPSRSSVSRPATVRIPASSGSKGLFLPFLLLLLGPFQVPSPRFGAATRDRDGHFPEIWKRFQNPQDPRKREVPSRLANLPAGVSFLLAVLPCMFSCYFGHAEIDTGVGSSHLAMLIRHLYPQASASTSVGLQYDGKKELSYNIRGKRAFAIAPNGLLNLNIKGRCDVDNEFKERKTKLAAELTWGILNFLKEQDVRLKVGYEVFDKVPYFQLRENCWTLNIDTNGKWSVRYYL</sequence>
<comment type="caution">
    <text evidence="15">The sequence shown here is derived from an EMBL/GenBank/DDBJ whole genome shotgun (WGS) entry which is preliminary data.</text>
</comment>
<keyword evidence="11" id="KW-0626">Porin</keyword>
<dbReference type="InterPro" id="IPR003323">
    <property type="entry name" value="OTU_dom"/>
</dbReference>
<dbReference type="PANTHER" id="PTHR35993:SF1">
    <property type="entry name" value="OUTER ENVELOPE PORE PROTEIN 21B, CHLOROPLASTIC"/>
    <property type="match status" value="1"/>
</dbReference>
<feature type="domain" description="OTU" evidence="14">
    <location>
        <begin position="1"/>
        <end position="98"/>
    </location>
</feature>
<dbReference type="GO" id="GO:0015288">
    <property type="term" value="F:porin activity"/>
    <property type="evidence" value="ECO:0007669"/>
    <property type="project" value="UniProtKB-KW"/>
</dbReference>